<comment type="caution">
    <text evidence="3">The sequence shown here is derived from an EMBL/GenBank/DDBJ whole genome shotgun (WGS) entry which is preliminary data.</text>
</comment>
<dbReference type="Gene3D" id="3.40.190.10">
    <property type="entry name" value="Periplasmic binding protein-like II"/>
    <property type="match status" value="1"/>
</dbReference>
<gene>
    <name evidence="3" type="ORF">QTH91_07910</name>
</gene>
<dbReference type="InterPro" id="IPR005064">
    <property type="entry name" value="BUG"/>
</dbReference>
<dbReference type="PANTHER" id="PTHR42928">
    <property type="entry name" value="TRICARBOXYLATE-BINDING PROTEIN"/>
    <property type="match status" value="1"/>
</dbReference>
<evidence type="ECO:0000256" key="2">
    <source>
        <dbReference type="SAM" id="SignalP"/>
    </source>
</evidence>
<sequence>MNTPRIFRSLALGCAVVAAAPAVLAQDAPFPSRAVTLIVPFTPSSGSDTIARIVGPKLSARWGQPVVVENRPGASGNLGTSQVAKAAGDGYTLLMAINTHTITPAIYKSLPYDPLRDFAPVAELAQANFTLAVNPAVPVKDLRSLIAYGKANPGKLNYGTPGNGTPHHLAMELFKANQGVSFLHVPYKGISGALTDLMGGHVDLMFASVPSVRSYAQAGKVRLLAVTGEQRSSLLPDVPTFREQGDKGMDVIDAWYAVLAPAKTPPALVARLNKDFVEVMNSDEVKAELAPLGLQTRTGSPAQLDALIRADMKRWKALVDSTGITAD</sequence>
<organism evidence="3 4">
    <name type="scientific">Variovorax dokdonensis</name>
    <dbReference type="NCBI Taxonomy" id="344883"/>
    <lineage>
        <taxon>Bacteria</taxon>
        <taxon>Pseudomonadati</taxon>
        <taxon>Pseudomonadota</taxon>
        <taxon>Betaproteobacteria</taxon>
        <taxon>Burkholderiales</taxon>
        <taxon>Comamonadaceae</taxon>
        <taxon>Variovorax</taxon>
    </lineage>
</organism>
<feature type="chain" id="PRO_5046981291" evidence="2">
    <location>
        <begin position="26"/>
        <end position="327"/>
    </location>
</feature>
<name>A0ABT7N8Y3_9BURK</name>
<dbReference type="PIRSF" id="PIRSF017082">
    <property type="entry name" value="YflP"/>
    <property type="match status" value="1"/>
</dbReference>
<accession>A0ABT7N8Y3</accession>
<dbReference type="Gene3D" id="3.40.190.150">
    <property type="entry name" value="Bordetella uptake gene, domain 1"/>
    <property type="match status" value="1"/>
</dbReference>
<dbReference type="InterPro" id="IPR042100">
    <property type="entry name" value="Bug_dom1"/>
</dbReference>
<evidence type="ECO:0000313" key="3">
    <source>
        <dbReference type="EMBL" id="MDM0044398.1"/>
    </source>
</evidence>
<dbReference type="CDD" id="cd13578">
    <property type="entry name" value="PBP2_Bug27"/>
    <property type="match status" value="1"/>
</dbReference>
<dbReference type="EMBL" id="JASZYV010000001">
    <property type="protein sequence ID" value="MDM0044398.1"/>
    <property type="molecule type" value="Genomic_DNA"/>
</dbReference>
<evidence type="ECO:0000313" key="4">
    <source>
        <dbReference type="Proteomes" id="UP001174908"/>
    </source>
</evidence>
<proteinExistence type="inferred from homology"/>
<keyword evidence="4" id="KW-1185">Reference proteome</keyword>
<comment type="similarity">
    <text evidence="1">Belongs to the UPF0065 (bug) family.</text>
</comment>
<dbReference type="SUPFAM" id="SSF53850">
    <property type="entry name" value="Periplasmic binding protein-like II"/>
    <property type="match status" value="1"/>
</dbReference>
<dbReference type="RefSeq" id="WP_286659436.1">
    <property type="nucleotide sequence ID" value="NZ_JASZYV010000001.1"/>
</dbReference>
<dbReference type="Proteomes" id="UP001174908">
    <property type="component" value="Unassembled WGS sequence"/>
</dbReference>
<keyword evidence="2" id="KW-0732">Signal</keyword>
<reference evidence="3" key="1">
    <citation type="submission" date="2023-06" db="EMBL/GenBank/DDBJ databases">
        <authorList>
            <person name="Jiang Y."/>
            <person name="Liu Q."/>
        </authorList>
    </citation>
    <scope>NUCLEOTIDE SEQUENCE</scope>
    <source>
        <strain evidence="3">CGMCC 1.12089</strain>
    </source>
</reference>
<evidence type="ECO:0000256" key="1">
    <source>
        <dbReference type="ARBA" id="ARBA00006987"/>
    </source>
</evidence>
<dbReference type="Pfam" id="PF03401">
    <property type="entry name" value="TctC"/>
    <property type="match status" value="1"/>
</dbReference>
<protein>
    <submittedName>
        <fullName evidence="3">Tripartite tricarboxylate transporter substrate binding protein</fullName>
    </submittedName>
</protein>
<feature type="signal peptide" evidence="2">
    <location>
        <begin position="1"/>
        <end position="25"/>
    </location>
</feature>
<dbReference type="PANTHER" id="PTHR42928:SF5">
    <property type="entry name" value="BLR1237 PROTEIN"/>
    <property type="match status" value="1"/>
</dbReference>